<dbReference type="EMBL" id="ML996572">
    <property type="protein sequence ID" value="KAF2758195.1"/>
    <property type="molecule type" value="Genomic_DNA"/>
</dbReference>
<gene>
    <name evidence="2" type="ORF">EJ05DRAFT_500712</name>
</gene>
<evidence type="ECO:0000313" key="3">
    <source>
        <dbReference type="Proteomes" id="UP000799437"/>
    </source>
</evidence>
<protein>
    <submittedName>
        <fullName evidence="2">Uncharacterized protein</fullName>
    </submittedName>
</protein>
<reference evidence="2" key="1">
    <citation type="journal article" date="2020" name="Stud. Mycol.">
        <title>101 Dothideomycetes genomes: a test case for predicting lifestyles and emergence of pathogens.</title>
        <authorList>
            <person name="Haridas S."/>
            <person name="Albert R."/>
            <person name="Binder M."/>
            <person name="Bloem J."/>
            <person name="Labutti K."/>
            <person name="Salamov A."/>
            <person name="Andreopoulos B."/>
            <person name="Baker S."/>
            <person name="Barry K."/>
            <person name="Bills G."/>
            <person name="Bluhm B."/>
            <person name="Cannon C."/>
            <person name="Castanera R."/>
            <person name="Culley D."/>
            <person name="Daum C."/>
            <person name="Ezra D."/>
            <person name="Gonzalez J."/>
            <person name="Henrissat B."/>
            <person name="Kuo A."/>
            <person name="Liang C."/>
            <person name="Lipzen A."/>
            <person name="Lutzoni F."/>
            <person name="Magnuson J."/>
            <person name="Mondo S."/>
            <person name="Nolan M."/>
            <person name="Ohm R."/>
            <person name="Pangilinan J."/>
            <person name="Park H.-J."/>
            <person name="Ramirez L."/>
            <person name="Alfaro M."/>
            <person name="Sun H."/>
            <person name="Tritt A."/>
            <person name="Yoshinaga Y."/>
            <person name="Zwiers L.-H."/>
            <person name="Turgeon B."/>
            <person name="Goodwin S."/>
            <person name="Spatafora J."/>
            <person name="Crous P."/>
            <person name="Grigoriev I."/>
        </authorList>
    </citation>
    <scope>NUCLEOTIDE SEQUENCE</scope>
    <source>
        <strain evidence="2">CBS 121739</strain>
    </source>
</reference>
<accession>A0A6A6W6M7</accession>
<organism evidence="2 3">
    <name type="scientific">Pseudovirgaria hyperparasitica</name>
    <dbReference type="NCBI Taxonomy" id="470096"/>
    <lineage>
        <taxon>Eukaryota</taxon>
        <taxon>Fungi</taxon>
        <taxon>Dikarya</taxon>
        <taxon>Ascomycota</taxon>
        <taxon>Pezizomycotina</taxon>
        <taxon>Dothideomycetes</taxon>
        <taxon>Dothideomycetes incertae sedis</taxon>
        <taxon>Acrospermales</taxon>
        <taxon>Acrospermaceae</taxon>
        <taxon>Pseudovirgaria</taxon>
    </lineage>
</organism>
<evidence type="ECO:0000256" key="1">
    <source>
        <dbReference type="SAM" id="Phobius"/>
    </source>
</evidence>
<proteinExistence type="predicted"/>
<dbReference type="GeneID" id="54488086"/>
<dbReference type="AlphaFoldDB" id="A0A6A6W6M7"/>
<name>A0A6A6W6M7_9PEZI</name>
<keyword evidence="1" id="KW-0472">Membrane</keyword>
<evidence type="ECO:0000313" key="2">
    <source>
        <dbReference type="EMBL" id="KAF2758195.1"/>
    </source>
</evidence>
<dbReference type="RefSeq" id="XP_033600646.1">
    <property type="nucleotide sequence ID" value="XM_033747032.1"/>
</dbReference>
<keyword evidence="1" id="KW-0812">Transmembrane</keyword>
<sequence>MATATRYSTIPTATNIHQYTQSTTMDPRTPHYPLLSNEAIIALMGLFMMIMLPLLGLIFRHSGIRNSLSQSLQTACNSVWTLCSRRRADVLTTQEASVELYTDPELLLRAERDGWTELAELRAIWKRDDEGGTAA</sequence>
<feature type="transmembrane region" description="Helical" evidence="1">
    <location>
        <begin position="39"/>
        <end position="59"/>
    </location>
</feature>
<keyword evidence="3" id="KW-1185">Reference proteome</keyword>
<keyword evidence="1" id="KW-1133">Transmembrane helix</keyword>
<dbReference type="Proteomes" id="UP000799437">
    <property type="component" value="Unassembled WGS sequence"/>
</dbReference>